<protein>
    <submittedName>
        <fullName evidence="1">Uncharacterized protein</fullName>
    </submittedName>
</protein>
<evidence type="ECO:0000313" key="1">
    <source>
        <dbReference type="EMBL" id="AXY83244.1"/>
    </source>
</evidence>
<evidence type="ECO:0000313" key="2">
    <source>
        <dbReference type="Proteomes" id="UP000262714"/>
    </source>
</evidence>
<dbReference type="EMBL" id="MG967618">
    <property type="protein sequence ID" value="AXY83244.1"/>
    <property type="molecule type" value="Genomic_DNA"/>
</dbReference>
<reference evidence="1 2" key="1">
    <citation type="submission" date="2018-02" db="EMBL/GenBank/DDBJ databases">
        <title>Genomic characterization of three novel Basilisk-like phages infecting Bacillus anthracis.</title>
        <authorList>
            <person name="Farlow J."/>
            <person name="Bolkvadze D."/>
            <person name="Leshkasheli L."/>
            <person name="Kusradze I."/>
            <person name="Kotorashvili A."/>
            <person name="Kotaria N."/>
            <person name="Balarjishvili N."/>
            <person name="Kvachadze L."/>
            <person name="Nikolich M."/>
            <person name="Kutateladze M."/>
        </authorList>
    </citation>
    <scope>NUCLEOTIDE SEQUENCE [LARGE SCALE GENOMIC DNA]</scope>
</reference>
<organism evidence="1 2">
    <name type="scientific">Bacillus phage v_B-Bak10</name>
    <dbReference type="NCBI Taxonomy" id="2094736"/>
    <lineage>
        <taxon>Viruses</taxon>
        <taxon>Duplodnaviria</taxon>
        <taxon>Heunggongvirae</taxon>
        <taxon>Uroviricota</taxon>
        <taxon>Caudoviricetes</taxon>
        <taxon>Sejongvirinae</taxon>
        <taxon>Basiliskvirus</taxon>
        <taxon>Basiliskvirus bak10</taxon>
    </lineage>
</organism>
<keyword evidence="2" id="KW-1185">Reference proteome</keyword>
<proteinExistence type="predicted"/>
<gene>
    <name evidence="1" type="ORF">vBBBak10_087</name>
</gene>
<dbReference type="Proteomes" id="UP000262714">
    <property type="component" value="Segment"/>
</dbReference>
<sequence>MKKMIIKINGVAQIPSVGLKQRMKLDKYVEPEVLVKKRKVDLKKIATTLWTASGVFFAKHAAFAAANGAQKINLWEQLFPVFDIFQQLGMVFGAFALIAGLSVMFVKKRVGMGIIMTSAVVIAGVFLVPSAVMLIAIIGSMLNDTLVDVFNGLNVKGSVRIK</sequence>
<name>A0A385IK08_9CAUD</name>
<accession>A0A385IK08</accession>